<dbReference type="EMBL" id="JACEIK010004472">
    <property type="protein sequence ID" value="MCD9645572.1"/>
    <property type="molecule type" value="Genomic_DNA"/>
</dbReference>
<dbReference type="PANTHER" id="PTHR22937:SF222">
    <property type="entry name" value="RING-TYPE E3 UBIQUITIN TRANSFERASE"/>
    <property type="match status" value="1"/>
</dbReference>
<proteinExistence type="predicted"/>
<dbReference type="EC" id="2.3.2.27" evidence="2"/>
<dbReference type="InterPro" id="IPR013083">
    <property type="entry name" value="Znf_RING/FYVE/PHD"/>
</dbReference>
<keyword evidence="5" id="KW-0863">Zinc-finger</keyword>
<dbReference type="Proteomes" id="UP000823775">
    <property type="component" value="Unassembled WGS sequence"/>
</dbReference>
<dbReference type="PANTHER" id="PTHR22937">
    <property type="entry name" value="E3 UBIQUITIN-PROTEIN LIGASE RNF165"/>
    <property type="match status" value="1"/>
</dbReference>
<evidence type="ECO:0000313" key="9">
    <source>
        <dbReference type="EMBL" id="MCD9645572.1"/>
    </source>
</evidence>
<sequence length="212" mass="24892">MNSNYYVPTNIFVPHGPTWFDNIEDPYLWDDDYNQQPMGEFIYVTNRSGFIDHHQGEANNHYASRNIGDHYFAPHNLDHNYYAFTGPHHMYNGQSSFHHIEDLYLWDDVYNRPTDLLQHLLANMEGNEDDEAAEEIIENLIKTRPHSDADNEGEICVICQCEYENEETIGTLECEHEYHESCIKQWLLMGRDLVQFVGLHFIGTHVIENLNL</sequence>
<evidence type="ECO:0000256" key="4">
    <source>
        <dbReference type="ARBA" id="ARBA00022723"/>
    </source>
</evidence>
<keyword evidence="10" id="KW-1185">Reference proteome</keyword>
<evidence type="ECO:0000256" key="3">
    <source>
        <dbReference type="ARBA" id="ARBA00022679"/>
    </source>
</evidence>
<keyword evidence="3" id="KW-0808">Transferase</keyword>
<evidence type="ECO:0000256" key="7">
    <source>
        <dbReference type="ARBA" id="ARBA00022833"/>
    </source>
</evidence>
<keyword evidence="4" id="KW-0479">Metal-binding</keyword>
<evidence type="ECO:0000256" key="1">
    <source>
        <dbReference type="ARBA" id="ARBA00000900"/>
    </source>
</evidence>
<evidence type="ECO:0000256" key="2">
    <source>
        <dbReference type="ARBA" id="ARBA00012483"/>
    </source>
</evidence>
<feature type="domain" description="RING-type" evidence="8">
    <location>
        <begin position="156"/>
        <end position="189"/>
    </location>
</feature>
<accession>A0ABS8VFA7</accession>
<evidence type="ECO:0000256" key="6">
    <source>
        <dbReference type="ARBA" id="ARBA00022786"/>
    </source>
</evidence>
<comment type="catalytic activity">
    <reaction evidence="1">
        <text>S-ubiquitinyl-[E2 ubiquitin-conjugating enzyme]-L-cysteine + [acceptor protein]-L-lysine = [E2 ubiquitin-conjugating enzyme]-L-cysteine + N(6)-ubiquitinyl-[acceptor protein]-L-lysine.</text>
        <dbReference type="EC" id="2.3.2.27"/>
    </reaction>
</comment>
<evidence type="ECO:0000259" key="8">
    <source>
        <dbReference type="Pfam" id="PF13639"/>
    </source>
</evidence>
<keyword evidence="7" id="KW-0862">Zinc</keyword>
<dbReference type="InterPro" id="IPR001841">
    <property type="entry name" value="Znf_RING"/>
</dbReference>
<dbReference type="Gene3D" id="3.30.40.10">
    <property type="entry name" value="Zinc/RING finger domain, C3HC4 (zinc finger)"/>
    <property type="match status" value="1"/>
</dbReference>
<evidence type="ECO:0000313" key="10">
    <source>
        <dbReference type="Proteomes" id="UP000823775"/>
    </source>
</evidence>
<gene>
    <name evidence="9" type="ORF">HAX54_034588</name>
</gene>
<organism evidence="9 10">
    <name type="scientific">Datura stramonium</name>
    <name type="common">Jimsonweed</name>
    <name type="synonym">Common thornapple</name>
    <dbReference type="NCBI Taxonomy" id="4076"/>
    <lineage>
        <taxon>Eukaryota</taxon>
        <taxon>Viridiplantae</taxon>
        <taxon>Streptophyta</taxon>
        <taxon>Embryophyta</taxon>
        <taxon>Tracheophyta</taxon>
        <taxon>Spermatophyta</taxon>
        <taxon>Magnoliopsida</taxon>
        <taxon>eudicotyledons</taxon>
        <taxon>Gunneridae</taxon>
        <taxon>Pentapetalae</taxon>
        <taxon>asterids</taxon>
        <taxon>lamiids</taxon>
        <taxon>Solanales</taxon>
        <taxon>Solanaceae</taxon>
        <taxon>Solanoideae</taxon>
        <taxon>Datureae</taxon>
        <taxon>Datura</taxon>
    </lineage>
</organism>
<dbReference type="SUPFAM" id="SSF57850">
    <property type="entry name" value="RING/U-box"/>
    <property type="match status" value="1"/>
</dbReference>
<keyword evidence="6" id="KW-0833">Ubl conjugation pathway</keyword>
<reference evidence="9 10" key="1">
    <citation type="journal article" date="2021" name="BMC Genomics">
        <title>Datura genome reveals duplications of psychoactive alkaloid biosynthetic genes and high mutation rate following tissue culture.</title>
        <authorList>
            <person name="Rajewski A."/>
            <person name="Carter-House D."/>
            <person name="Stajich J."/>
            <person name="Litt A."/>
        </authorList>
    </citation>
    <scope>NUCLEOTIDE SEQUENCE [LARGE SCALE GENOMIC DNA]</scope>
    <source>
        <strain evidence="9">AR-01</strain>
    </source>
</reference>
<dbReference type="Pfam" id="PF13639">
    <property type="entry name" value="zf-RING_2"/>
    <property type="match status" value="1"/>
</dbReference>
<evidence type="ECO:0000256" key="5">
    <source>
        <dbReference type="ARBA" id="ARBA00022771"/>
    </source>
</evidence>
<comment type="caution">
    <text evidence="9">The sequence shown here is derived from an EMBL/GenBank/DDBJ whole genome shotgun (WGS) entry which is preliminary data.</text>
</comment>
<protein>
    <recommendedName>
        <fullName evidence="2">RING-type E3 ubiquitin transferase</fullName>
        <ecNumber evidence="2">2.3.2.27</ecNumber>
    </recommendedName>
</protein>
<dbReference type="InterPro" id="IPR045191">
    <property type="entry name" value="MBR1/2-like"/>
</dbReference>
<name>A0ABS8VFA7_DATST</name>